<dbReference type="Gene3D" id="2.60.40.10">
    <property type="entry name" value="Immunoglobulins"/>
    <property type="match status" value="2"/>
</dbReference>
<dbReference type="PANTHER" id="PTHR12080">
    <property type="entry name" value="SIGNALING LYMPHOCYTIC ACTIVATION MOLECULE"/>
    <property type="match status" value="1"/>
</dbReference>
<keyword evidence="5" id="KW-1133">Transmembrane helix</keyword>
<evidence type="ECO:0000256" key="3">
    <source>
        <dbReference type="ARBA" id="ARBA00023136"/>
    </source>
</evidence>
<proteinExistence type="predicted"/>
<feature type="transmembrane region" description="Helical" evidence="5">
    <location>
        <begin position="213"/>
        <end position="236"/>
    </location>
</feature>
<dbReference type="InterPro" id="IPR015631">
    <property type="entry name" value="CD2/SLAM_rcpt"/>
</dbReference>
<dbReference type="InterPro" id="IPR013783">
    <property type="entry name" value="Ig-like_fold"/>
</dbReference>
<organism evidence="7 8">
    <name type="scientific">Zosterops lateralis melanops</name>
    <dbReference type="NCBI Taxonomy" id="1220523"/>
    <lineage>
        <taxon>Eukaryota</taxon>
        <taxon>Metazoa</taxon>
        <taxon>Chordata</taxon>
        <taxon>Craniata</taxon>
        <taxon>Vertebrata</taxon>
        <taxon>Euteleostomi</taxon>
        <taxon>Archelosauria</taxon>
        <taxon>Archosauria</taxon>
        <taxon>Dinosauria</taxon>
        <taxon>Saurischia</taxon>
        <taxon>Theropoda</taxon>
        <taxon>Coelurosauria</taxon>
        <taxon>Aves</taxon>
        <taxon>Neognathae</taxon>
        <taxon>Neoaves</taxon>
        <taxon>Telluraves</taxon>
        <taxon>Australaves</taxon>
        <taxon>Passeriformes</taxon>
        <taxon>Sylvioidea</taxon>
        <taxon>Zosteropidae</taxon>
        <taxon>Zosterops</taxon>
    </lineage>
</organism>
<keyword evidence="3 5" id="KW-0472">Membrane</keyword>
<keyword evidence="4" id="KW-0325">Glycoprotein</keyword>
<accession>A0A8D2NSQ7</accession>
<evidence type="ECO:0000256" key="4">
    <source>
        <dbReference type="ARBA" id="ARBA00023180"/>
    </source>
</evidence>
<evidence type="ECO:0000256" key="5">
    <source>
        <dbReference type="SAM" id="Phobius"/>
    </source>
</evidence>
<protein>
    <submittedName>
        <fullName evidence="7">Uncharacterized protein</fullName>
    </submittedName>
</protein>
<evidence type="ECO:0000256" key="1">
    <source>
        <dbReference type="ARBA" id="ARBA00004370"/>
    </source>
</evidence>
<reference evidence="7" key="1">
    <citation type="submission" date="2025-08" db="UniProtKB">
        <authorList>
            <consortium name="Ensembl"/>
        </authorList>
    </citation>
    <scope>IDENTIFICATION</scope>
</reference>
<feature type="signal peptide" evidence="6">
    <location>
        <begin position="1"/>
        <end position="21"/>
    </location>
</feature>
<feature type="chain" id="PRO_5034141113" evidence="6">
    <location>
        <begin position="22"/>
        <end position="268"/>
    </location>
</feature>
<keyword evidence="8" id="KW-1185">Reference proteome</keyword>
<dbReference type="AlphaFoldDB" id="A0A8D2NSQ7"/>
<dbReference type="GO" id="GO:0016020">
    <property type="term" value="C:membrane"/>
    <property type="evidence" value="ECO:0007669"/>
    <property type="project" value="UniProtKB-SubCell"/>
</dbReference>
<sequence length="268" mass="30945">MNFRRIFLVKCLLLLFPSVKCSSTRWIYKAVNETALLSITAPGSIYEARWTKGRQRLVQVKDGHVRYFVNKEQCRCAMLRNGTLQIQRLEKEDSGNYMVTVYQQDGKLKAEENIMFLVQDPVPQPILTGDCVNKSVSVKCEAKHKAKDEAKEKPKDEAFMIELIQPNGKKIQRNATVLEWRAWNSGIFRCVAKNQVSEKMAEKVIKCSGKMDFYLILIIAGGAVFFVSFVICLIYCIRRKKKRHEVCEEERAMQAVPMDRERAVRELP</sequence>
<evidence type="ECO:0000256" key="6">
    <source>
        <dbReference type="SAM" id="SignalP"/>
    </source>
</evidence>
<evidence type="ECO:0000256" key="2">
    <source>
        <dbReference type="ARBA" id="ARBA00022729"/>
    </source>
</evidence>
<dbReference type="SUPFAM" id="SSF48726">
    <property type="entry name" value="Immunoglobulin"/>
    <property type="match status" value="2"/>
</dbReference>
<reference evidence="7" key="2">
    <citation type="submission" date="2025-09" db="UniProtKB">
        <authorList>
            <consortium name="Ensembl"/>
        </authorList>
    </citation>
    <scope>IDENTIFICATION</scope>
</reference>
<name>A0A8D2NSQ7_ZOSLA</name>
<dbReference type="Proteomes" id="UP000694401">
    <property type="component" value="Unassembled WGS sequence"/>
</dbReference>
<comment type="subcellular location">
    <subcellularLocation>
        <location evidence="1">Membrane</location>
    </subcellularLocation>
</comment>
<evidence type="ECO:0000313" key="7">
    <source>
        <dbReference type="Ensembl" id="ENSZLMP00000003461.1"/>
    </source>
</evidence>
<dbReference type="PANTHER" id="PTHR12080:SF54">
    <property type="entry name" value="T-CELL SURFACE ANTIGEN CD2"/>
    <property type="match status" value="1"/>
</dbReference>
<keyword evidence="2 6" id="KW-0732">Signal</keyword>
<evidence type="ECO:0000313" key="8">
    <source>
        <dbReference type="Proteomes" id="UP000694401"/>
    </source>
</evidence>
<keyword evidence="5" id="KW-0812">Transmembrane</keyword>
<dbReference type="Ensembl" id="ENSZLMT00000003583.1">
    <property type="protein sequence ID" value="ENSZLMP00000003461.1"/>
    <property type="gene ID" value="ENSZLMG00000002506.1"/>
</dbReference>
<dbReference type="InterPro" id="IPR036179">
    <property type="entry name" value="Ig-like_dom_sf"/>
</dbReference>